<dbReference type="PANTHER" id="PTHR43194:SF2">
    <property type="entry name" value="PEROXISOMAL MEMBRANE PROTEIN LPX1"/>
    <property type="match status" value="1"/>
</dbReference>
<protein>
    <submittedName>
        <fullName evidence="2">Alpha-beta hydrolase superfamily lysophospholipase</fullName>
    </submittedName>
</protein>
<gene>
    <name evidence="2" type="ORF">C7455_101301</name>
</gene>
<dbReference type="GO" id="GO:0016787">
    <property type="term" value="F:hydrolase activity"/>
    <property type="evidence" value="ECO:0007669"/>
    <property type="project" value="UniProtKB-KW"/>
</dbReference>
<organism evidence="2 3">
    <name type="scientific">Roseicyclus mahoneyensis</name>
    <dbReference type="NCBI Taxonomy" id="164332"/>
    <lineage>
        <taxon>Bacteria</taxon>
        <taxon>Pseudomonadati</taxon>
        <taxon>Pseudomonadota</taxon>
        <taxon>Alphaproteobacteria</taxon>
        <taxon>Rhodobacterales</taxon>
        <taxon>Roseobacteraceae</taxon>
        <taxon>Roseicyclus</taxon>
    </lineage>
</organism>
<dbReference type="InterPro" id="IPR050228">
    <property type="entry name" value="Carboxylesterase_BioH"/>
</dbReference>
<dbReference type="EMBL" id="QGGW01000001">
    <property type="protein sequence ID" value="PWK62275.1"/>
    <property type="molecule type" value="Genomic_DNA"/>
</dbReference>
<dbReference type="RefSeq" id="WP_211315420.1">
    <property type="nucleotide sequence ID" value="NZ_QGGW01000001.1"/>
</dbReference>
<dbReference type="Gene3D" id="3.40.50.1820">
    <property type="entry name" value="alpha/beta hydrolase"/>
    <property type="match status" value="1"/>
</dbReference>
<feature type="domain" description="Serine aminopeptidase S33" evidence="1">
    <location>
        <begin position="36"/>
        <end position="282"/>
    </location>
</feature>
<dbReference type="InterPro" id="IPR029058">
    <property type="entry name" value="AB_hydrolase_fold"/>
</dbReference>
<keyword evidence="2" id="KW-0378">Hydrolase</keyword>
<accession>A0A316GMN1</accession>
<dbReference type="AlphaFoldDB" id="A0A316GMN1"/>
<dbReference type="Proteomes" id="UP000245708">
    <property type="component" value="Unassembled WGS sequence"/>
</dbReference>
<comment type="caution">
    <text evidence="2">The sequence shown here is derived from an EMBL/GenBank/DDBJ whole genome shotgun (WGS) entry which is preliminary data.</text>
</comment>
<dbReference type="SUPFAM" id="SSF53474">
    <property type="entry name" value="alpha/beta-Hydrolases"/>
    <property type="match status" value="1"/>
</dbReference>
<evidence type="ECO:0000313" key="2">
    <source>
        <dbReference type="EMBL" id="PWK62275.1"/>
    </source>
</evidence>
<reference evidence="2 3" key="1">
    <citation type="submission" date="2018-05" db="EMBL/GenBank/DDBJ databases">
        <title>Genomic Encyclopedia of Type Strains, Phase IV (KMG-IV): sequencing the most valuable type-strain genomes for metagenomic binning, comparative biology and taxonomic classification.</title>
        <authorList>
            <person name="Goeker M."/>
        </authorList>
    </citation>
    <scope>NUCLEOTIDE SEQUENCE [LARGE SCALE GENOMIC DNA]</scope>
    <source>
        <strain evidence="2 3">DSM 16097</strain>
    </source>
</reference>
<evidence type="ECO:0000313" key="3">
    <source>
        <dbReference type="Proteomes" id="UP000245708"/>
    </source>
</evidence>
<sequence length="310" mass="34128">MVTPVMPEQTFAGVEHWTKKGDVTLFLWQKKVPQGNPKGTVLFVHGSSMASTPTFDLHVDGRPYSSAMDWFVSQGFDTWCVDMEGYGRSDKDPSVTANIKAGGDDLIAATDYIMALTGVKSFLVYGISSGALRAANFAERKPERVAKLALDAMVWTGEGSPTLEQRAKNLARWQTGERRPIDREFVWSIFNRDHPGCADANVVEAFAEAIVALDDSVPTGTYLDMCANLPVTNPENLTMPTLVMRGEFDGIAGIDDLLAFYKALPHPAKQFSVMQGISHASLQQKNYMMVYHILQSFFEQPDPVYTGDGA</sequence>
<dbReference type="PRINTS" id="PR00111">
    <property type="entry name" value="ABHYDROLASE"/>
</dbReference>
<evidence type="ECO:0000259" key="1">
    <source>
        <dbReference type="Pfam" id="PF12146"/>
    </source>
</evidence>
<proteinExistence type="predicted"/>
<dbReference type="InterPro" id="IPR000073">
    <property type="entry name" value="AB_hydrolase_1"/>
</dbReference>
<dbReference type="Pfam" id="PF12146">
    <property type="entry name" value="Hydrolase_4"/>
    <property type="match status" value="1"/>
</dbReference>
<keyword evidence="3" id="KW-1185">Reference proteome</keyword>
<name>A0A316GMN1_9RHOB</name>
<dbReference type="PANTHER" id="PTHR43194">
    <property type="entry name" value="HYDROLASE ALPHA/BETA FOLD FAMILY"/>
    <property type="match status" value="1"/>
</dbReference>
<dbReference type="InterPro" id="IPR022742">
    <property type="entry name" value="Hydrolase_4"/>
</dbReference>